<proteinExistence type="predicted"/>
<name>A0A1I0ZYL9_9BACT</name>
<dbReference type="AlphaFoldDB" id="A0A1I0ZYL9"/>
<dbReference type="STRING" id="237018.SAMN04489723_10739"/>
<organism evidence="2 3">
    <name type="scientific">Algoriphagus aquimarinus</name>
    <dbReference type="NCBI Taxonomy" id="237018"/>
    <lineage>
        <taxon>Bacteria</taxon>
        <taxon>Pseudomonadati</taxon>
        <taxon>Bacteroidota</taxon>
        <taxon>Cytophagia</taxon>
        <taxon>Cytophagales</taxon>
        <taxon>Cyclobacteriaceae</taxon>
        <taxon>Algoriphagus</taxon>
    </lineage>
</organism>
<evidence type="ECO:0000313" key="2">
    <source>
        <dbReference type="EMBL" id="SFB30657.1"/>
    </source>
</evidence>
<sequence>MRYYFLFTCYALGLLISNATMSQTIPAGFPVLEESLRRQQLVGAEELKDFSFGLRPIVSLKQNRFNALDDTLPLQKSNFQLELLPILSTTVFNSNRPYGWGNSSMMNSKGIQSLLSPGVYGKVLFLKFQFRPEFVASQNKAYQGFGENYSDNTLFARFRYWNFGDHPERFTKEYNSFAWWGQSYVSLNAGPVELGASTQNIWWGPGQFNSLIFSNNARGMKHLYLRTSRPANIFIGTLEAELIMGRAEDSGILPSQNERLNDIFARPFRGDWRYVSGITITYQPVFLPNFFAGFSRTFQQYNEDVPNTFRGRIPVLEPFQKVRLFSNDNSVVYDSQGQDQQIAFFLRYYNSKGNFEAYAEFGKQDHSYDWRDFILSPEHARAYLLGFSKLFKTGKKDQYYQVRGEIVQQAESVNRYIRYPDLNSGNTSWHTHYQVRGFTNEGQSMGVGIGVGGNAQILEVAQVSDINKVGILLQRIENHQDFYYRSFGDNPNKRPWIDFSMGVLWDHQWDKFILSSKAQVIQGVNYQWENLAGSTSDFPKGQKLWTFSGTLNLIYQIHHKN</sequence>
<dbReference type="RefSeq" id="WP_245786836.1">
    <property type="nucleotide sequence ID" value="NZ_FOKK01000007.1"/>
</dbReference>
<dbReference type="Gene3D" id="2.40.160.130">
    <property type="entry name" value="Capsule assembly protein Wzi"/>
    <property type="match status" value="1"/>
</dbReference>
<feature type="signal peptide" evidence="1">
    <location>
        <begin position="1"/>
        <end position="22"/>
    </location>
</feature>
<evidence type="ECO:0000313" key="3">
    <source>
        <dbReference type="Proteomes" id="UP000198790"/>
    </source>
</evidence>
<protein>
    <submittedName>
        <fullName evidence="2">Capsule assembly protein Wzi</fullName>
    </submittedName>
</protein>
<accession>A0A1I0ZYL9</accession>
<keyword evidence="1" id="KW-0732">Signal</keyword>
<dbReference type="InterPro" id="IPR038636">
    <property type="entry name" value="Wzi_sf"/>
</dbReference>
<gene>
    <name evidence="2" type="ORF">SAMN04489723_10739</name>
</gene>
<dbReference type="Pfam" id="PF14052">
    <property type="entry name" value="Caps_assemb_Wzi"/>
    <property type="match status" value="1"/>
</dbReference>
<reference evidence="2 3" key="1">
    <citation type="submission" date="2016-10" db="EMBL/GenBank/DDBJ databases">
        <authorList>
            <person name="de Groot N.N."/>
        </authorList>
    </citation>
    <scope>NUCLEOTIDE SEQUENCE [LARGE SCALE GENOMIC DNA]</scope>
    <source>
        <strain evidence="2 3">DSM 23399</strain>
    </source>
</reference>
<dbReference type="InterPro" id="IPR026950">
    <property type="entry name" value="Caps_assemb_Wzi"/>
</dbReference>
<dbReference type="EMBL" id="FOKK01000007">
    <property type="protein sequence ID" value="SFB30657.1"/>
    <property type="molecule type" value="Genomic_DNA"/>
</dbReference>
<evidence type="ECO:0000256" key="1">
    <source>
        <dbReference type="SAM" id="SignalP"/>
    </source>
</evidence>
<feature type="chain" id="PRO_5011571843" evidence="1">
    <location>
        <begin position="23"/>
        <end position="561"/>
    </location>
</feature>
<dbReference type="Proteomes" id="UP000198790">
    <property type="component" value="Unassembled WGS sequence"/>
</dbReference>
<keyword evidence="3" id="KW-1185">Reference proteome</keyword>